<dbReference type="EMBL" id="CP058937">
    <property type="protein sequence ID" value="QLI73207.1"/>
    <property type="molecule type" value="Genomic_DNA"/>
</dbReference>
<protein>
    <submittedName>
        <fullName evidence="2">Uncharacterized protein</fullName>
    </submittedName>
</protein>
<dbReference type="AlphaFoldDB" id="A0A7D5Z9N1"/>
<evidence type="ECO:0000313" key="3">
    <source>
        <dbReference type="Proteomes" id="UP000510686"/>
    </source>
</evidence>
<keyword evidence="3" id="KW-1185">Reference proteome</keyword>
<evidence type="ECO:0000313" key="2">
    <source>
        <dbReference type="EMBL" id="QLI73207.1"/>
    </source>
</evidence>
<dbReference type="OrthoDB" id="4476201at2759"/>
<evidence type="ECO:0000256" key="1">
    <source>
        <dbReference type="SAM" id="SignalP"/>
    </source>
</evidence>
<reference evidence="2 3" key="1">
    <citation type="submission" date="2020-07" db="EMBL/GenBank/DDBJ databases">
        <title>Telomere length de novo assembly of all 7 chromosomes of the fungus, Metarhizium brunneum, using a novel assembly pipeline.</title>
        <authorList>
            <person name="Saud z."/>
            <person name="Kortsinoglou A."/>
            <person name="Kouvelis V.N."/>
            <person name="Butt T.M."/>
        </authorList>
    </citation>
    <scope>NUCLEOTIDE SEQUENCE [LARGE SCALE GENOMIC DNA]</scope>
    <source>
        <strain evidence="2 3">4556</strain>
    </source>
</reference>
<keyword evidence="1" id="KW-0732">Signal</keyword>
<dbReference type="RefSeq" id="XP_065987623.1">
    <property type="nucleotide sequence ID" value="XM_066131658.1"/>
</dbReference>
<feature type="chain" id="PRO_5028983722" evidence="1">
    <location>
        <begin position="21"/>
        <end position="64"/>
    </location>
</feature>
<organism evidence="2 3">
    <name type="scientific">Metarhizium brunneum</name>
    <dbReference type="NCBI Taxonomy" id="500148"/>
    <lineage>
        <taxon>Eukaryota</taxon>
        <taxon>Fungi</taxon>
        <taxon>Dikarya</taxon>
        <taxon>Ascomycota</taxon>
        <taxon>Pezizomycotina</taxon>
        <taxon>Sordariomycetes</taxon>
        <taxon>Hypocreomycetidae</taxon>
        <taxon>Hypocreales</taxon>
        <taxon>Clavicipitaceae</taxon>
        <taxon>Metarhizium</taxon>
    </lineage>
</organism>
<gene>
    <name evidence="2" type="ORF">G6M90_00g104900</name>
</gene>
<dbReference type="KEGG" id="mbrn:90968201"/>
<sequence>MNYFILAFGVMLLIAGGMHYQRPQLNIQGLIKGKLEVMEPTMGVDSSRKAQEAMLQGQVAATLL</sequence>
<dbReference type="GeneID" id="90968201"/>
<feature type="signal peptide" evidence="1">
    <location>
        <begin position="1"/>
        <end position="20"/>
    </location>
</feature>
<proteinExistence type="predicted"/>
<dbReference type="Proteomes" id="UP000510686">
    <property type="component" value="Chromosome 6"/>
</dbReference>
<name>A0A7D5Z9N1_9HYPO</name>
<accession>A0A7D5Z9N1</accession>